<feature type="domain" description="HTH tetR-type" evidence="5">
    <location>
        <begin position="13"/>
        <end position="73"/>
    </location>
</feature>
<dbReference type="SUPFAM" id="SSF46689">
    <property type="entry name" value="Homeodomain-like"/>
    <property type="match status" value="1"/>
</dbReference>
<proteinExistence type="predicted"/>
<protein>
    <submittedName>
        <fullName evidence="6">TetR family transcriptional regulator</fullName>
    </submittedName>
</protein>
<evidence type="ECO:0000259" key="5">
    <source>
        <dbReference type="PROSITE" id="PS50977"/>
    </source>
</evidence>
<dbReference type="InterPro" id="IPR001647">
    <property type="entry name" value="HTH_TetR"/>
</dbReference>
<dbReference type="KEGG" id="marz:MARA_09270"/>
<keyword evidence="7" id="KW-1185">Reference proteome</keyword>
<dbReference type="GO" id="GO:0003700">
    <property type="term" value="F:DNA-binding transcription factor activity"/>
    <property type="evidence" value="ECO:0007669"/>
    <property type="project" value="TreeGrafter"/>
</dbReference>
<dbReference type="InterPro" id="IPR009057">
    <property type="entry name" value="Homeodomain-like_sf"/>
</dbReference>
<evidence type="ECO:0000313" key="7">
    <source>
        <dbReference type="Proteomes" id="UP000467428"/>
    </source>
</evidence>
<keyword evidence="2 4" id="KW-0238">DNA-binding</keyword>
<evidence type="ECO:0000256" key="3">
    <source>
        <dbReference type="ARBA" id="ARBA00023163"/>
    </source>
</evidence>
<name>A0A7I7RU30_9MYCO</name>
<keyword evidence="1" id="KW-0805">Transcription regulation</keyword>
<dbReference type="InterPro" id="IPR050109">
    <property type="entry name" value="HTH-type_TetR-like_transc_reg"/>
</dbReference>
<dbReference type="PANTHER" id="PTHR30055:SF234">
    <property type="entry name" value="HTH-TYPE TRANSCRIPTIONAL REGULATOR BETI"/>
    <property type="match status" value="1"/>
</dbReference>
<dbReference type="PROSITE" id="PS50977">
    <property type="entry name" value="HTH_TETR_2"/>
    <property type="match status" value="1"/>
</dbReference>
<evidence type="ECO:0000256" key="1">
    <source>
        <dbReference type="ARBA" id="ARBA00023015"/>
    </source>
</evidence>
<sequence length="194" mass="20934">MASRSDSVDPRAERVRAQLRDAAVALAAERPVDELTVGDLVTRAGVSRQVFYRHFADRDDAVATAFTAAFRTATRDIDGDARTRILGLFDLAAQHRAIYRNVVPSAVTQRVVAAFRAELLPACDEIAAQALAVIGADPAEPGLSPEAVSRFLVGGFQEVLRSWMEDPDATDLHGRVTTALDTVDALLRLPATTH</sequence>
<feature type="DNA-binding region" description="H-T-H motif" evidence="4">
    <location>
        <begin position="36"/>
        <end position="55"/>
    </location>
</feature>
<dbReference type="GO" id="GO:0000976">
    <property type="term" value="F:transcription cis-regulatory region binding"/>
    <property type="evidence" value="ECO:0007669"/>
    <property type="project" value="TreeGrafter"/>
</dbReference>
<dbReference type="PANTHER" id="PTHR30055">
    <property type="entry name" value="HTH-TYPE TRANSCRIPTIONAL REGULATOR RUTR"/>
    <property type="match status" value="1"/>
</dbReference>
<gene>
    <name evidence="6" type="ORF">MARA_09270</name>
</gene>
<accession>A0A7I7RU30</accession>
<keyword evidence="3" id="KW-0804">Transcription</keyword>
<dbReference type="AlphaFoldDB" id="A0A7I7RU30"/>
<evidence type="ECO:0000313" key="6">
    <source>
        <dbReference type="EMBL" id="BBY47459.1"/>
    </source>
</evidence>
<reference evidence="6 7" key="1">
    <citation type="journal article" date="2019" name="Emerg. Microbes Infect.">
        <title>Comprehensive subspecies identification of 175 nontuberculous mycobacteria species based on 7547 genomic profiles.</title>
        <authorList>
            <person name="Matsumoto Y."/>
            <person name="Kinjo T."/>
            <person name="Motooka D."/>
            <person name="Nabeya D."/>
            <person name="Jung N."/>
            <person name="Uechi K."/>
            <person name="Horii T."/>
            <person name="Iida T."/>
            <person name="Fujita J."/>
            <person name="Nakamura S."/>
        </authorList>
    </citation>
    <scope>NUCLEOTIDE SEQUENCE [LARGE SCALE GENOMIC DNA]</scope>
    <source>
        <strain evidence="6 7">JCM 18538</strain>
    </source>
</reference>
<dbReference type="Gene3D" id="1.10.357.10">
    <property type="entry name" value="Tetracycline Repressor, domain 2"/>
    <property type="match status" value="1"/>
</dbReference>
<evidence type="ECO:0000256" key="2">
    <source>
        <dbReference type="ARBA" id="ARBA00023125"/>
    </source>
</evidence>
<geneLocation type="plasmid" evidence="7">
    <name>pjcm18538 dna</name>
</geneLocation>
<evidence type="ECO:0000256" key="4">
    <source>
        <dbReference type="PROSITE-ProRule" id="PRU00335"/>
    </source>
</evidence>
<dbReference type="Pfam" id="PF00440">
    <property type="entry name" value="TetR_N"/>
    <property type="match status" value="1"/>
</dbReference>
<dbReference type="EMBL" id="AP022593">
    <property type="protein sequence ID" value="BBY47459.1"/>
    <property type="molecule type" value="Genomic_DNA"/>
</dbReference>
<dbReference type="Proteomes" id="UP000467428">
    <property type="component" value="Chromosome"/>
</dbReference>
<organism evidence="6 7">
    <name type="scientific">Mycolicibacterium arabiense</name>
    <dbReference type="NCBI Taxonomy" id="1286181"/>
    <lineage>
        <taxon>Bacteria</taxon>
        <taxon>Bacillati</taxon>
        <taxon>Actinomycetota</taxon>
        <taxon>Actinomycetes</taxon>
        <taxon>Mycobacteriales</taxon>
        <taxon>Mycobacteriaceae</taxon>
        <taxon>Mycolicibacterium</taxon>
    </lineage>
</organism>
<dbReference type="RefSeq" id="WP_163917387.1">
    <property type="nucleotide sequence ID" value="NZ_AP022593.1"/>
</dbReference>